<keyword evidence="2" id="KW-1185">Reference proteome</keyword>
<dbReference type="EMBL" id="JADCNL010000004">
    <property type="protein sequence ID" value="KAG0485136.1"/>
    <property type="molecule type" value="Genomic_DNA"/>
</dbReference>
<gene>
    <name evidence="1" type="ORF">HPP92_009215</name>
</gene>
<comment type="caution">
    <text evidence="1">The sequence shown here is derived from an EMBL/GenBank/DDBJ whole genome shotgun (WGS) entry which is preliminary data.</text>
</comment>
<accession>A0A835R3V2</accession>
<dbReference type="Proteomes" id="UP000636800">
    <property type="component" value="Unassembled WGS sequence"/>
</dbReference>
<reference evidence="1 2" key="1">
    <citation type="journal article" date="2020" name="Nat. Food">
        <title>A phased Vanilla planifolia genome enables genetic improvement of flavour and production.</title>
        <authorList>
            <person name="Hasing T."/>
            <person name="Tang H."/>
            <person name="Brym M."/>
            <person name="Khazi F."/>
            <person name="Huang T."/>
            <person name="Chambers A.H."/>
        </authorList>
    </citation>
    <scope>NUCLEOTIDE SEQUENCE [LARGE SCALE GENOMIC DNA]</scope>
    <source>
        <tissue evidence="1">Leaf</tissue>
    </source>
</reference>
<organism evidence="1 2">
    <name type="scientific">Vanilla planifolia</name>
    <name type="common">Vanilla</name>
    <dbReference type="NCBI Taxonomy" id="51239"/>
    <lineage>
        <taxon>Eukaryota</taxon>
        <taxon>Viridiplantae</taxon>
        <taxon>Streptophyta</taxon>
        <taxon>Embryophyta</taxon>
        <taxon>Tracheophyta</taxon>
        <taxon>Spermatophyta</taxon>
        <taxon>Magnoliopsida</taxon>
        <taxon>Liliopsida</taxon>
        <taxon>Asparagales</taxon>
        <taxon>Orchidaceae</taxon>
        <taxon>Vanilloideae</taxon>
        <taxon>Vanilleae</taxon>
        <taxon>Vanilla</taxon>
    </lineage>
</organism>
<dbReference type="AlphaFoldDB" id="A0A835R3V2"/>
<dbReference type="OrthoDB" id="5334845at2759"/>
<name>A0A835R3V2_VANPL</name>
<evidence type="ECO:0000313" key="1">
    <source>
        <dbReference type="EMBL" id="KAG0485136.1"/>
    </source>
</evidence>
<sequence length="238" mass="25840">MASQKTDLKLAVSAVARGSCTNSDLRYVDCYVDGTALLLDACVSIQDRLASLRHSLRSVRIALHYLENEHEPSGAAVRRAVEALESGDFADGGKPEKYVSKLKAVWKRINEHAMEYKENDDSISPELYKALSGSWAMAVLGIGVLCSATSCRPPVRSIQSQKSDKWGTVVNELSRKTSKMHIKKTDDVATMEELAGASFAAQAILKLVSTSQMLGSNGAMKRVAVKAISGIFSAWERS</sequence>
<proteinExistence type="predicted"/>
<protein>
    <submittedName>
        <fullName evidence="1">Uncharacterized protein</fullName>
    </submittedName>
</protein>
<evidence type="ECO:0000313" key="2">
    <source>
        <dbReference type="Proteomes" id="UP000636800"/>
    </source>
</evidence>